<dbReference type="PANTHER" id="PTHR11091:SF0">
    <property type="entry name" value="MALATE DEHYDROGENASE"/>
    <property type="match status" value="1"/>
</dbReference>
<dbReference type="InterPro" id="IPR043144">
    <property type="entry name" value="Mal/L-sulf/L-lact_DH-like_ah"/>
</dbReference>
<dbReference type="SUPFAM" id="SSF89733">
    <property type="entry name" value="L-sulfolactate dehydrogenase-like"/>
    <property type="match status" value="1"/>
</dbReference>
<dbReference type="Gene3D" id="3.30.1370.60">
    <property type="entry name" value="Hypothetical oxidoreductase yiak, domain 2"/>
    <property type="match status" value="1"/>
</dbReference>
<dbReference type="Gene3D" id="1.10.1530.10">
    <property type="match status" value="1"/>
</dbReference>
<proteinExistence type="inferred from homology"/>
<keyword evidence="2" id="KW-0560">Oxidoreductase</keyword>
<gene>
    <name evidence="3" type="ORF">CLEP1334_LOCUS25892</name>
</gene>
<evidence type="ECO:0000313" key="3">
    <source>
        <dbReference type="EMBL" id="CAD8550602.1"/>
    </source>
</evidence>
<dbReference type="EMBL" id="HBER01051798">
    <property type="protein sequence ID" value="CAD8550602.1"/>
    <property type="molecule type" value="Transcribed_RNA"/>
</dbReference>
<sequence>MQQMSVLQVSEAELVCWCQRAVGLRAELAAVYAKSLLAEGYDSAAALALAEPHELSKMRIRTGHARLMIAHAESLKTSAPAAPAAPAAAAAAVEEIVEVSIDEARATTAAALRKIGWDEQDAALQAEIMTAAELCGNNQGLVKMYQPQLMAPARDASKPVVERQTDTSAVINANQSPGMLAAVMAADLAADKALRKGPISIVGAYNTSTSSGQLAYYAGRMAERGLIGIALANSPEFVAAGAGGKAVFGTNPIALGFPRASAPPLTFDMATSAIALFGVLTAKAKGELLPRGVAFGKDGEFTTDASEVLEGGAIATFGGHKGAGLALSVELLAGALSGGAVLGQCESKKAAKSWGHTLIAIEPSALVEDFERKVASILKAVKDSGESIRLPGENSAKIAIERKKTGKLPIAVKIWESIVTTAEQGLPTS</sequence>
<evidence type="ECO:0000256" key="2">
    <source>
        <dbReference type="ARBA" id="ARBA00023002"/>
    </source>
</evidence>
<accession>A0A7S0JH47</accession>
<protein>
    <recommendedName>
        <fullName evidence="4">Malate dehydrogenase</fullName>
    </recommendedName>
</protein>
<dbReference type="GO" id="GO:0016491">
    <property type="term" value="F:oxidoreductase activity"/>
    <property type="evidence" value="ECO:0007669"/>
    <property type="project" value="UniProtKB-KW"/>
</dbReference>
<dbReference type="InterPro" id="IPR043143">
    <property type="entry name" value="Mal/L-sulf/L-lact_DH-like_NADP"/>
</dbReference>
<comment type="similarity">
    <text evidence="1">Belongs to the LDH2/MDH2 oxidoreductase family.</text>
</comment>
<dbReference type="Pfam" id="PF02615">
    <property type="entry name" value="Ldh_2"/>
    <property type="match status" value="1"/>
</dbReference>
<dbReference type="PANTHER" id="PTHR11091">
    <property type="entry name" value="OXIDOREDUCTASE-RELATED"/>
    <property type="match status" value="1"/>
</dbReference>
<name>A0A7S0JH47_9EUKA</name>
<dbReference type="AlphaFoldDB" id="A0A7S0JH47"/>
<evidence type="ECO:0000256" key="1">
    <source>
        <dbReference type="ARBA" id="ARBA00006056"/>
    </source>
</evidence>
<organism evidence="3">
    <name type="scientific">Calcidiscus leptoporus</name>
    <dbReference type="NCBI Taxonomy" id="127549"/>
    <lineage>
        <taxon>Eukaryota</taxon>
        <taxon>Haptista</taxon>
        <taxon>Haptophyta</taxon>
        <taxon>Prymnesiophyceae</taxon>
        <taxon>Coccolithales</taxon>
        <taxon>Calcidiscaceae</taxon>
        <taxon>Calcidiscus</taxon>
    </lineage>
</organism>
<dbReference type="InterPro" id="IPR003767">
    <property type="entry name" value="Malate/L-lactate_DH-like"/>
</dbReference>
<evidence type="ECO:0008006" key="4">
    <source>
        <dbReference type="Google" id="ProtNLM"/>
    </source>
</evidence>
<dbReference type="InterPro" id="IPR036111">
    <property type="entry name" value="Mal/L-sulfo/L-lacto_DH-like_sf"/>
</dbReference>
<reference evidence="3" key="1">
    <citation type="submission" date="2021-01" db="EMBL/GenBank/DDBJ databases">
        <authorList>
            <person name="Corre E."/>
            <person name="Pelletier E."/>
            <person name="Niang G."/>
            <person name="Scheremetjew M."/>
            <person name="Finn R."/>
            <person name="Kale V."/>
            <person name="Holt S."/>
            <person name="Cochrane G."/>
            <person name="Meng A."/>
            <person name="Brown T."/>
            <person name="Cohen L."/>
        </authorList>
    </citation>
    <scope>NUCLEOTIDE SEQUENCE</scope>
    <source>
        <strain evidence="3">RCC1130</strain>
    </source>
</reference>